<evidence type="ECO:0000313" key="3">
    <source>
        <dbReference type="Proteomes" id="UP001150924"/>
    </source>
</evidence>
<dbReference type="AlphaFoldDB" id="A0A9X3IX11"/>
<name>A0A9X3IX11_9BACT</name>
<sequence length="250" mass="27131">MSDETPAIRAHYAKLALKRLRAYPEGKGSGIRERVGSERLAAIRDAASLDWVPAATVVALCDAILEVLGEEAARGFWTDLMRDSYDHGILKPLTMLAGFGLGKSAMSGLVKTAPRAWLLSSQACGTLEVIDDAAGLKLRSHDMAPEILHSRGFLCVFYGACRAMLDVLKSRARLEIYAHEVDGQPQLGFSFSSTRKTPPGRREPGGADAVARGQGRQGEFAHTRVRARGCASLPRRRRFVIASRPQEAAC</sequence>
<organism evidence="2 3">
    <name type="scientific">Nannocystis pusilla</name>
    <dbReference type="NCBI Taxonomy" id="889268"/>
    <lineage>
        <taxon>Bacteria</taxon>
        <taxon>Pseudomonadati</taxon>
        <taxon>Myxococcota</taxon>
        <taxon>Polyangia</taxon>
        <taxon>Nannocystales</taxon>
        <taxon>Nannocystaceae</taxon>
        <taxon>Nannocystis</taxon>
    </lineage>
</organism>
<evidence type="ECO:0000313" key="2">
    <source>
        <dbReference type="EMBL" id="MCY1006059.1"/>
    </source>
</evidence>
<dbReference type="RefSeq" id="WP_267768048.1">
    <property type="nucleotide sequence ID" value="NZ_JAPNKE010000002.1"/>
</dbReference>
<dbReference type="Proteomes" id="UP001150924">
    <property type="component" value="Unassembled WGS sequence"/>
</dbReference>
<dbReference type="EMBL" id="JAPNKE010000002">
    <property type="protein sequence ID" value="MCY1006059.1"/>
    <property type="molecule type" value="Genomic_DNA"/>
</dbReference>
<evidence type="ECO:0000256" key="1">
    <source>
        <dbReference type="SAM" id="MobiDB-lite"/>
    </source>
</evidence>
<proteinExistence type="predicted"/>
<feature type="region of interest" description="Disordered" evidence="1">
    <location>
        <begin position="188"/>
        <end position="218"/>
    </location>
</feature>
<accession>A0A9X3IX11</accession>
<gene>
    <name evidence="2" type="ORF">OV079_10900</name>
</gene>
<keyword evidence="3" id="KW-1185">Reference proteome</keyword>
<protein>
    <submittedName>
        <fullName evidence="2">Uncharacterized protein</fullName>
    </submittedName>
</protein>
<comment type="caution">
    <text evidence="2">The sequence shown here is derived from an EMBL/GenBank/DDBJ whole genome shotgun (WGS) entry which is preliminary data.</text>
</comment>
<reference evidence="2" key="1">
    <citation type="submission" date="2022-11" db="EMBL/GenBank/DDBJ databases">
        <title>Minimal conservation of predation-associated metabolite biosynthetic gene clusters underscores biosynthetic potential of Myxococcota including descriptions for ten novel species: Archangium lansinium sp. nov., Myxococcus landrumus sp. nov., Nannocystis bai.</title>
        <authorList>
            <person name="Ahearne A."/>
            <person name="Stevens C."/>
            <person name="Phillips K."/>
        </authorList>
    </citation>
    <scope>NUCLEOTIDE SEQUENCE</scope>
    <source>
        <strain evidence="2">Na p29</strain>
    </source>
</reference>